<evidence type="ECO:0000313" key="6">
    <source>
        <dbReference type="EMBL" id="PHT53506.1"/>
    </source>
</evidence>
<dbReference type="PANTHER" id="PTHR45903">
    <property type="entry name" value="GLUTAMATE-RICH WD REPEAT-CONTAINING PROTEIN 1"/>
    <property type="match status" value="1"/>
</dbReference>
<keyword evidence="3" id="KW-0677">Repeat</keyword>
<name>A0A2G2X7N4_CAPBA</name>
<gene>
    <name evidence="6" type="ORF">CQW23_07968</name>
</gene>
<reference evidence="6 7" key="1">
    <citation type="journal article" date="2017" name="Genome Biol.">
        <title>New reference genome sequences of hot pepper reveal the massive evolution of plant disease-resistance genes by retroduplication.</title>
        <authorList>
            <person name="Kim S."/>
            <person name="Park J."/>
            <person name="Yeom S.I."/>
            <person name="Kim Y.M."/>
            <person name="Seo E."/>
            <person name="Kim K.T."/>
            <person name="Kim M.S."/>
            <person name="Lee J.M."/>
            <person name="Cheong K."/>
            <person name="Shin H.S."/>
            <person name="Kim S.B."/>
            <person name="Han K."/>
            <person name="Lee J."/>
            <person name="Park M."/>
            <person name="Lee H.A."/>
            <person name="Lee H.Y."/>
            <person name="Lee Y."/>
            <person name="Oh S."/>
            <person name="Lee J.H."/>
            <person name="Choi E."/>
            <person name="Choi E."/>
            <person name="Lee S.E."/>
            <person name="Jeon J."/>
            <person name="Kim H."/>
            <person name="Choi G."/>
            <person name="Song H."/>
            <person name="Lee J."/>
            <person name="Lee S.C."/>
            <person name="Kwon J.K."/>
            <person name="Lee H.Y."/>
            <person name="Koo N."/>
            <person name="Hong Y."/>
            <person name="Kim R.W."/>
            <person name="Kang W.H."/>
            <person name="Huh J.H."/>
            <person name="Kang B.C."/>
            <person name="Yang T.J."/>
            <person name="Lee Y.H."/>
            <person name="Bennetzen J.L."/>
            <person name="Choi D."/>
        </authorList>
    </citation>
    <scope>NUCLEOTIDE SEQUENCE [LARGE SCALE GENOMIC DNA]</scope>
    <source>
        <strain evidence="7">cv. PBC81</strain>
    </source>
</reference>
<dbReference type="InterPro" id="IPR022052">
    <property type="entry name" value="Histone-bd_RBBP4-like_N"/>
</dbReference>
<keyword evidence="7" id="KW-1185">Reference proteome</keyword>
<keyword evidence="2" id="KW-0853">WD repeat</keyword>
<comment type="similarity">
    <text evidence="1">Belongs to the WD repeat RBAP46/RBAP48/MSI1 family.</text>
</comment>
<feature type="compositionally biased region" description="Basic residues" evidence="4">
    <location>
        <begin position="77"/>
        <end position="89"/>
    </location>
</feature>
<dbReference type="EMBL" id="MLFT02000003">
    <property type="protein sequence ID" value="PHT53506.1"/>
    <property type="molecule type" value="Genomic_DNA"/>
</dbReference>
<dbReference type="Pfam" id="PF12265">
    <property type="entry name" value="CAF1C_H4-bd"/>
    <property type="match status" value="1"/>
</dbReference>
<feature type="domain" description="Histone-binding protein RBBP4-like N-terminal" evidence="5">
    <location>
        <begin position="120"/>
        <end position="171"/>
    </location>
</feature>
<evidence type="ECO:0000256" key="4">
    <source>
        <dbReference type="SAM" id="MobiDB-lite"/>
    </source>
</evidence>
<proteinExistence type="inferred from homology"/>
<accession>A0A2G2X7N4</accession>
<evidence type="ECO:0000313" key="7">
    <source>
        <dbReference type="Proteomes" id="UP000224567"/>
    </source>
</evidence>
<dbReference type="GO" id="GO:0005730">
    <property type="term" value="C:nucleolus"/>
    <property type="evidence" value="ECO:0007669"/>
    <property type="project" value="TreeGrafter"/>
</dbReference>
<dbReference type="STRING" id="33114.A0A2G2X7N4"/>
<dbReference type="OrthoDB" id="2161379at2759"/>
<dbReference type="AlphaFoldDB" id="A0A2G2X7N4"/>
<reference evidence="7" key="2">
    <citation type="journal article" date="2017" name="J. Anim. Genet.">
        <title>Multiple reference genome sequences of hot pepper reveal the massive evolution of plant disease resistance genes by retroduplication.</title>
        <authorList>
            <person name="Kim S."/>
            <person name="Park J."/>
            <person name="Yeom S.-I."/>
            <person name="Kim Y.-M."/>
            <person name="Seo E."/>
            <person name="Kim K.-T."/>
            <person name="Kim M.-S."/>
            <person name="Lee J.M."/>
            <person name="Cheong K."/>
            <person name="Shin H.-S."/>
            <person name="Kim S.-B."/>
            <person name="Han K."/>
            <person name="Lee J."/>
            <person name="Park M."/>
            <person name="Lee H.-A."/>
            <person name="Lee H.-Y."/>
            <person name="Lee Y."/>
            <person name="Oh S."/>
            <person name="Lee J.H."/>
            <person name="Choi E."/>
            <person name="Choi E."/>
            <person name="Lee S.E."/>
            <person name="Jeon J."/>
            <person name="Kim H."/>
            <person name="Choi G."/>
            <person name="Song H."/>
            <person name="Lee J."/>
            <person name="Lee S.-C."/>
            <person name="Kwon J.-K."/>
            <person name="Lee H.-Y."/>
            <person name="Koo N."/>
            <person name="Hong Y."/>
            <person name="Kim R.W."/>
            <person name="Kang W.-H."/>
            <person name="Huh J.H."/>
            <person name="Kang B.-C."/>
            <person name="Yang T.-J."/>
            <person name="Lee Y.-H."/>
            <person name="Bennetzen J.L."/>
            <person name="Choi D."/>
        </authorList>
    </citation>
    <scope>NUCLEOTIDE SEQUENCE [LARGE SCALE GENOMIC DNA]</scope>
    <source>
        <strain evidence="7">cv. PBC81</strain>
    </source>
</reference>
<dbReference type="Proteomes" id="UP000224567">
    <property type="component" value="Unassembled WGS sequence"/>
</dbReference>
<comment type="caution">
    <text evidence="6">The sequence shown here is derived from an EMBL/GenBank/DDBJ whole genome shotgun (WGS) entry which is preliminary data.</text>
</comment>
<protein>
    <submittedName>
        <fullName evidence="6">Glutamate-rich WD repeat-containing protein 1</fullName>
    </submittedName>
</protein>
<feature type="region of interest" description="Disordered" evidence="4">
    <location>
        <begin position="77"/>
        <end position="107"/>
    </location>
</feature>
<organism evidence="6 7">
    <name type="scientific">Capsicum baccatum</name>
    <name type="common">Peruvian pepper</name>
    <dbReference type="NCBI Taxonomy" id="33114"/>
    <lineage>
        <taxon>Eukaryota</taxon>
        <taxon>Viridiplantae</taxon>
        <taxon>Streptophyta</taxon>
        <taxon>Embryophyta</taxon>
        <taxon>Tracheophyta</taxon>
        <taxon>Spermatophyta</taxon>
        <taxon>Magnoliopsida</taxon>
        <taxon>eudicotyledons</taxon>
        <taxon>Gunneridae</taxon>
        <taxon>Pentapetalae</taxon>
        <taxon>asterids</taxon>
        <taxon>lamiids</taxon>
        <taxon>Solanales</taxon>
        <taxon>Solanaceae</taxon>
        <taxon>Solanoideae</taxon>
        <taxon>Capsiceae</taxon>
        <taxon>Capsicum</taxon>
    </lineage>
</organism>
<evidence type="ECO:0000256" key="3">
    <source>
        <dbReference type="ARBA" id="ARBA00022737"/>
    </source>
</evidence>
<evidence type="ECO:0000259" key="5">
    <source>
        <dbReference type="Pfam" id="PF12265"/>
    </source>
</evidence>
<dbReference type="PANTHER" id="PTHR45903:SF1">
    <property type="entry name" value="GLUTAMATE-RICH WD REPEAT-CONTAINING PROTEIN 1"/>
    <property type="match status" value="1"/>
</dbReference>
<sequence>MNDAIAIWASKEIPHGLQCLLLLLDTRMPYGSLSVGCEEHLDPAGTGSFYSEGEAHIVVQHVFSLIYAVPKMVRSLKNPKKAKRKNKGAKKGEGSSSSDSVPSLPAKVWQPGVDKLEEGEELQCDASAYNSLHAFHIGWPCLSFDVLRDSLGLVRTDFPHTVYCVAGTQRMEPGLTFFIQAQPYLNAVPMPLGLEAICLKACTRYPTLFDNFQRELRDVLQDLQRKSSVQDWRETESWKLLKDLASSGDTPGNYSTGFQFI</sequence>
<feature type="compositionally biased region" description="Low complexity" evidence="4">
    <location>
        <begin position="94"/>
        <end position="103"/>
    </location>
</feature>
<evidence type="ECO:0000256" key="1">
    <source>
        <dbReference type="ARBA" id="ARBA00009341"/>
    </source>
</evidence>
<evidence type="ECO:0000256" key="2">
    <source>
        <dbReference type="ARBA" id="ARBA00022574"/>
    </source>
</evidence>
<dbReference type="GO" id="GO:0042254">
    <property type="term" value="P:ribosome biogenesis"/>
    <property type="evidence" value="ECO:0007669"/>
    <property type="project" value="TreeGrafter"/>
</dbReference>
<dbReference type="InterPro" id="IPR015943">
    <property type="entry name" value="WD40/YVTN_repeat-like_dom_sf"/>
</dbReference>
<dbReference type="InterPro" id="IPR051972">
    <property type="entry name" value="Glutamate-rich_WD_repeat"/>
</dbReference>
<dbReference type="Gene3D" id="2.130.10.10">
    <property type="entry name" value="YVTN repeat-like/Quinoprotein amine dehydrogenase"/>
    <property type="match status" value="1"/>
</dbReference>